<evidence type="ECO:0000313" key="2">
    <source>
        <dbReference type="Proteomes" id="UP000623608"/>
    </source>
</evidence>
<name>A0A919NPM5_9ACTN</name>
<gene>
    <name evidence="1" type="ORF">Ate02nite_46750</name>
</gene>
<reference evidence="1" key="1">
    <citation type="submission" date="2021-01" db="EMBL/GenBank/DDBJ databases">
        <title>Whole genome shotgun sequence of Actinoplanes tereljensis NBRC 105297.</title>
        <authorList>
            <person name="Komaki H."/>
            <person name="Tamura T."/>
        </authorList>
    </citation>
    <scope>NUCLEOTIDE SEQUENCE</scope>
    <source>
        <strain evidence="1">NBRC 105297</strain>
    </source>
</reference>
<comment type="caution">
    <text evidence="1">The sequence shown here is derived from an EMBL/GenBank/DDBJ whole genome shotgun (WGS) entry which is preliminary data.</text>
</comment>
<accession>A0A919NPM5</accession>
<dbReference type="AlphaFoldDB" id="A0A919NPM5"/>
<dbReference type="Proteomes" id="UP000623608">
    <property type="component" value="Unassembled WGS sequence"/>
</dbReference>
<sequence>MPREVEKRKVAGPRIAVRPGDCLVQFVLSRRDQHGDVEAADLRIPQDSGQLADIDVFGTGVRLARILPPRDGQQRSPSHQPVC</sequence>
<keyword evidence="2" id="KW-1185">Reference proteome</keyword>
<protein>
    <submittedName>
        <fullName evidence="1">Uncharacterized protein</fullName>
    </submittedName>
</protein>
<evidence type="ECO:0000313" key="1">
    <source>
        <dbReference type="EMBL" id="GIF21945.1"/>
    </source>
</evidence>
<dbReference type="EMBL" id="BOMY01000033">
    <property type="protein sequence ID" value="GIF21945.1"/>
    <property type="molecule type" value="Genomic_DNA"/>
</dbReference>
<proteinExistence type="predicted"/>
<organism evidence="1 2">
    <name type="scientific">Paractinoplanes tereljensis</name>
    <dbReference type="NCBI Taxonomy" id="571912"/>
    <lineage>
        <taxon>Bacteria</taxon>
        <taxon>Bacillati</taxon>
        <taxon>Actinomycetota</taxon>
        <taxon>Actinomycetes</taxon>
        <taxon>Micromonosporales</taxon>
        <taxon>Micromonosporaceae</taxon>
        <taxon>Paractinoplanes</taxon>
    </lineage>
</organism>